<reference evidence="3 4" key="1">
    <citation type="submission" date="2019-12" db="EMBL/GenBank/DDBJ databases">
        <title>Corynebacterium sp. nov., isolated from feces of the Anser Albifrons in China.</title>
        <authorList>
            <person name="Liu Q."/>
        </authorList>
    </citation>
    <scope>NUCLEOTIDE SEQUENCE [LARGE SCALE GENOMIC DNA]</scope>
    <source>
        <strain evidence="3 4">23H37-10</strain>
    </source>
</reference>
<dbReference type="InterPro" id="IPR036291">
    <property type="entry name" value="NAD(P)-bd_dom_sf"/>
</dbReference>
<evidence type="ECO:0000313" key="4">
    <source>
        <dbReference type="Proteomes" id="UP000515275"/>
    </source>
</evidence>
<comment type="function">
    <text evidence="2">Catalyzes the reduction of dTDP-6-deoxy-L-lyxo-4-hexulose to yield dTDP-L-rhamnose.</text>
</comment>
<dbReference type="GO" id="GO:0008831">
    <property type="term" value="F:dTDP-4-dehydrorhamnose reductase activity"/>
    <property type="evidence" value="ECO:0007669"/>
    <property type="project" value="UniProtKB-EC"/>
</dbReference>
<name>A0A7G7YPQ2_9CORY</name>
<evidence type="ECO:0000256" key="2">
    <source>
        <dbReference type="RuleBase" id="RU364082"/>
    </source>
</evidence>
<dbReference type="UniPathway" id="UPA00124"/>
<dbReference type="CDD" id="cd05254">
    <property type="entry name" value="dTDP_HR_like_SDR_e"/>
    <property type="match status" value="1"/>
</dbReference>
<keyword evidence="2" id="KW-0521">NADP</keyword>
<organism evidence="3 4">
    <name type="scientific">Corynebacterium anserum</name>
    <dbReference type="NCBI Taxonomy" id="2684406"/>
    <lineage>
        <taxon>Bacteria</taxon>
        <taxon>Bacillati</taxon>
        <taxon>Actinomycetota</taxon>
        <taxon>Actinomycetes</taxon>
        <taxon>Mycobacteriales</taxon>
        <taxon>Corynebacteriaceae</taxon>
        <taxon>Corynebacterium</taxon>
    </lineage>
</organism>
<dbReference type="InterPro" id="IPR029903">
    <property type="entry name" value="RmlD-like-bd"/>
</dbReference>
<keyword evidence="4" id="KW-1185">Reference proteome</keyword>
<sequence>MELLVTGAHGQVGRAMSCLVPTLRGLSRSDMDLAGNCDLSPFFPTPPSQPTVVVNLAAFTNVDGAQSPDVREEVYAVNGRAPGLLAQQCTRLGIPMIHVSTDYVFSGRRKRGETNHPTDPTEPINEYGRSKLQGEKAVLEAGGIVVRTSWVYTGPANTGRDFVRTMADLADRGVNPSVVDDQWGRPTYAPHLAAALCEVAAVLAGEHEHLVPADLPRVLHCAGSGDPITWCDLAQATFAATGHEPQRVTPITSAEYPVPAPRPVNSALSLEEWVDAGLQPLPAWQDGLIHAVE</sequence>
<evidence type="ECO:0000256" key="1">
    <source>
        <dbReference type="ARBA" id="ARBA00010944"/>
    </source>
</evidence>
<dbReference type="PANTHER" id="PTHR10491">
    <property type="entry name" value="DTDP-4-DEHYDRORHAMNOSE REDUCTASE"/>
    <property type="match status" value="1"/>
</dbReference>
<dbReference type="RefSeq" id="WP_185770222.1">
    <property type="nucleotide sequence ID" value="NZ_CP046883.1"/>
</dbReference>
<protein>
    <recommendedName>
        <fullName evidence="2">dTDP-4-dehydrorhamnose reductase</fullName>
        <ecNumber evidence="2">1.1.1.133</ecNumber>
    </recommendedName>
</protein>
<comment type="similarity">
    <text evidence="1 2">Belongs to the dTDP-4-dehydrorhamnose reductase family.</text>
</comment>
<dbReference type="Proteomes" id="UP000515275">
    <property type="component" value="Chromosome"/>
</dbReference>
<dbReference type="EC" id="1.1.1.133" evidence="2"/>
<dbReference type="GO" id="GO:0005829">
    <property type="term" value="C:cytosol"/>
    <property type="evidence" value="ECO:0007669"/>
    <property type="project" value="TreeGrafter"/>
</dbReference>
<dbReference type="GO" id="GO:0019305">
    <property type="term" value="P:dTDP-rhamnose biosynthetic process"/>
    <property type="evidence" value="ECO:0007669"/>
    <property type="project" value="UniProtKB-UniPathway"/>
</dbReference>
<dbReference type="PANTHER" id="PTHR10491:SF4">
    <property type="entry name" value="METHIONINE ADENOSYLTRANSFERASE 2 SUBUNIT BETA"/>
    <property type="match status" value="1"/>
</dbReference>
<accession>A0A7G7YPQ2</accession>
<dbReference type="SUPFAM" id="SSF51735">
    <property type="entry name" value="NAD(P)-binding Rossmann-fold domains"/>
    <property type="match status" value="1"/>
</dbReference>
<dbReference type="AlphaFoldDB" id="A0A7G7YPQ2"/>
<dbReference type="EMBL" id="CP046883">
    <property type="protein sequence ID" value="QNH96472.1"/>
    <property type="molecule type" value="Genomic_DNA"/>
</dbReference>
<comment type="pathway">
    <text evidence="2">Carbohydrate biosynthesis; dTDP-L-rhamnose biosynthesis.</text>
</comment>
<dbReference type="Pfam" id="PF04321">
    <property type="entry name" value="RmlD_sub_bind"/>
    <property type="match status" value="1"/>
</dbReference>
<dbReference type="Gene3D" id="3.90.25.10">
    <property type="entry name" value="UDP-galactose 4-epimerase, domain 1"/>
    <property type="match status" value="1"/>
</dbReference>
<evidence type="ECO:0000313" key="3">
    <source>
        <dbReference type="EMBL" id="QNH96472.1"/>
    </source>
</evidence>
<dbReference type="KEGG" id="cans:GP473_07215"/>
<proteinExistence type="inferred from homology"/>
<gene>
    <name evidence="3" type="ORF">GP473_07215</name>
</gene>
<dbReference type="InterPro" id="IPR005913">
    <property type="entry name" value="dTDP_dehydrorham_reduct"/>
</dbReference>
<dbReference type="Gene3D" id="3.40.50.720">
    <property type="entry name" value="NAD(P)-binding Rossmann-like Domain"/>
    <property type="match status" value="1"/>
</dbReference>
<keyword evidence="2" id="KW-0560">Oxidoreductase</keyword>